<dbReference type="GO" id="GO:0004458">
    <property type="term" value="F:D-lactate dehydrogenase (cytochrome) activity"/>
    <property type="evidence" value="ECO:0007669"/>
    <property type="project" value="TreeGrafter"/>
</dbReference>
<sequence length="106" mass="11602">MIPRLSEVPQLDKATQSYLTELVNQHFSGEIASNYADRLSLATDNSVYQQIPQAILFPKSVSDVVILTKLAQKPEYQHLTFTPRGGGTGTNGQSLNNNIIVDLSAI</sequence>
<evidence type="ECO:0000256" key="1">
    <source>
        <dbReference type="ARBA" id="ARBA00022827"/>
    </source>
</evidence>
<organism evidence="3 4">
    <name type="scientific">Mannheimia haemolytica</name>
    <name type="common">Pasteurella haemolytica</name>
    <dbReference type="NCBI Taxonomy" id="75985"/>
    <lineage>
        <taxon>Bacteria</taxon>
        <taxon>Pseudomonadati</taxon>
        <taxon>Pseudomonadota</taxon>
        <taxon>Gammaproteobacteria</taxon>
        <taxon>Pasteurellales</taxon>
        <taxon>Pasteurellaceae</taxon>
        <taxon>Mannheimia</taxon>
    </lineage>
</organism>
<gene>
    <name evidence="3" type="ORF">NCTC10638_00646</name>
</gene>
<protein>
    <submittedName>
        <fullName evidence="3">Fe-S oxidoreductase</fullName>
    </submittedName>
</protein>
<keyword evidence="1" id="KW-0274">FAD</keyword>
<dbReference type="GO" id="GO:0008720">
    <property type="term" value="F:D-lactate dehydrogenase (NAD+) activity"/>
    <property type="evidence" value="ECO:0007669"/>
    <property type="project" value="TreeGrafter"/>
</dbReference>
<dbReference type="SUPFAM" id="SSF56176">
    <property type="entry name" value="FAD-binding/transporter-associated domain-like"/>
    <property type="match status" value="1"/>
</dbReference>
<dbReference type="InterPro" id="IPR006094">
    <property type="entry name" value="Oxid_FAD_bind_N"/>
</dbReference>
<dbReference type="AlphaFoldDB" id="A0A378MVI9"/>
<dbReference type="EMBL" id="UGPN01000002">
    <property type="protein sequence ID" value="STY59476.1"/>
    <property type="molecule type" value="Genomic_DNA"/>
</dbReference>
<proteinExistence type="predicted"/>
<evidence type="ECO:0000313" key="3">
    <source>
        <dbReference type="EMBL" id="STY59476.1"/>
    </source>
</evidence>
<dbReference type="Proteomes" id="UP000254802">
    <property type="component" value="Unassembled WGS sequence"/>
</dbReference>
<dbReference type="InterPro" id="IPR036318">
    <property type="entry name" value="FAD-bd_PCMH-like_sf"/>
</dbReference>
<reference evidence="3 4" key="1">
    <citation type="submission" date="2018-06" db="EMBL/GenBank/DDBJ databases">
        <authorList>
            <consortium name="Pathogen Informatics"/>
            <person name="Doyle S."/>
        </authorList>
    </citation>
    <scope>NUCLEOTIDE SEQUENCE [LARGE SCALE GENOMIC DNA]</scope>
    <source>
        <strain evidence="3 4">NCTC10638</strain>
    </source>
</reference>
<evidence type="ECO:0000313" key="4">
    <source>
        <dbReference type="Proteomes" id="UP000254802"/>
    </source>
</evidence>
<dbReference type="PANTHER" id="PTHR11748">
    <property type="entry name" value="D-LACTATE DEHYDROGENASE"/>
    <property type="match status" value="1"/>
</dbReference>
<dbReference type="PANTHER" id="PTHR11748:SF119">
    <property type="entry name" value="D-2-HYDROXYGLUTARATE DEHYDROGENASE"/>
    <property type="match status" value="1"/>
</dbReference>
<keyword evidence="1" id="KW-0285">Flavoprotein</keyword>
<dbReference type="GO" id="GO:1903457">
    <property type="term" value="P:lactate catabolic process"/>
    <property type="evidence" value="ECO:0007669"/>
    <property type="project" value="TreeGrafter"/>
</dbReference>
<evidence type="ECO:0000259" key="2">
    <source>
        <dbReference type="Pfam" id="PF01565"/>
    </source>
</evidence>
<feature type="domain" description="FAD linked oxidase N-terminal" evidence="2">
    <location>
        <begin position="52"/>
        <end position="104"/>
    </location>
</feature>
<dbReference type="Pfam" id="PF01565">
    <property type="entry name" value="FAD_binding_4"/>
    <property type="match status" value="1"/>
</dbReference>
<dbReference type="GO" id="GO:0050660">
    <property type="term" value="F:flavin adenine dinucleotide binding"/>
    <property type="evidence" value="ECO:0007669"/>
    <property type="project" value="InterPro"/>
</dbReference>
<dbReference type="Gene3D" id="3.30.43.10">
    <property type="entry name" value="Uridine Diphospho-n-acetylenolpyruvylglucosamine Reductase, domain 2"/>
    <property type="match status" value="1"/>
</dbReference>
<dbReference type="InterPro" id="IPR016167">
    <property type="entry name" value="FAD-bd_PCMH_sub1"/>
</dbReference>
<accession>A0A378MVI9</accession>
<name>A0A378MVI9_MANHA</name>